<dbReference type="InterPro" id="IPR010359">
    <property type="entry name" value="IrrE_HExxH"/>
</dbReference>
<evidence type="ECO:0000259" key="1">
    <source>
        <dbReference type="Pfam" id="PF06114"/>
    </source>
</evidence>
<name>A0ABX5LTC6_9BACT</name>
<feature type="domain" description="IrrE N-terminal-like" evidence="1">
    <location>
        <begin position="67"/>
        <end position="150"/>
    </location>
</feature>
<gene>
    <name evidence="2" type="ORF">B0H50_104129</name>
</gene>
<dbReference type="Gene3D" id="1.10.10.2910">
    <property type="match status" value="1"/>
</dbReference>
<evidence type="ECO:0000313" key="2">
    <source>
        <dbReference type="EMBL" id="PWL03705.1"/>
    </source>
</evidence>
<reference evidence="2 3" key="1">
    <citation type="submission" date="2018-05" db="EMBL/GenBank/DDBJ databases">
        <title>Animal gut microbial communities from fecal samples from Wisconsin, USA.</title>
        <authorList>
            <person name="Neumann A."/>
        </authorList>
    </citation>
    <scope>NUCLEOTIDE SEQUENCE [LARGE SCALE GENOMIC DNA]</scope>
    <source>
        <strain evidence="2 3">UWS4</strain>
    </source>
</reference>
<dbReference type="RefSeq" id="WP_109587266.1">
    <property type="nucleotide sequence ID" value="NZ_QGHD01000004.1"/>
</dbReference>
<keyword evidence="3" id="KW-1185">Reference proteome</keyword>
<protein>
    <submittedName>
        <fullName evidence="2">Uncharacterized protein DUF955</fullName>
    </submittedName>
</protein>
<dbReference type="Pfam" id="PF06114">
    <property type="entry name" value="Peptidase_M78"/>
    <property type="match status" value="1"/>
</dbReference>
<proteinExistence type="predicted"/>
<organism evidence="2 3">
    <name type="scientific">Hallerella porci</name>
    <dbReference type="NCBI Taxonomy" id="1945871"/>
    <lineage>
        <taxon>Bacteria</taxon>
        <taxon>Pseudomonadati</taxon>
        <taxon>Fibrobacterota</taxon>
        <taxon>Fibrobacteria</taxon>
        <taxon>Fibrobacterales</taxon>
        <taxon>Fibrobacteraceae</taxon>
        <taxon>Hallerella</taxon>
    </lineage>
</organism>
<dbReference type="EMBL" id="QGHD01000004">
    <property type="protein sequence ID" value="PWL03705.1"/>
    <property type="molecule type" value="Genomic_DNA"/>
</dbReference>
<accession>A0ABX5LTC6</accession>
<sequence>MNFKATALSIKDIRQIVKLIRKKCGLENCHNIPVCELFEWVLNKLFDEVEWEIVPKSKMAEEGITFTGLHCIKIREDVYINACQGDGRARFTIMHEIGHFILHDPTRVALCRLAPGERLRAFEDPEWQADTFAAEFLMDLDLIKGMEYKQISAVCGVTFRAAQTRIAKLQKEGSN</sequence>
<comment type="caution">
    <text evidence="2">The sequence shown here is derived from an EMBL/GenBank/DDBJ whole genome shotgun (WGS) entry which is preliminary data.</text>
</comment>
<evidence type="ECO:0000313" key="3">
    <source>
        <dbReference type="Proteomes" id="UP000245523"/>
    </source>
</evidence>
<dbReference type="Proteomes" id="UP000245523">
    <property type="component" value="Unassembled WGS sequence"/>
</dbReference>